<proteinExistence type="predicted"/>
<dbReference type="AlphaFoldDB" id="A0A386JC43"/>
<dbReference type="SUPFAM" id="SSF57783">
    <property type="entry name" value="Zinc beta-ribbon"/>
    <property type="match status" value="1"/>
</dbReference>
<dbReference type="GO" id="GO:0008270">
    <property type="term" value="F:zinc ion binding"/>
    <property type="evidence" value="ECO:0007669"/>
    <property type="project" value="InterPro"/>
</dbReference>
<evidence type="ECO:0000313" key="3">
    <source>
        <dbReference type="EMBL" id="AYD68753.1"/>
    </source>
</evidence>
<dbReference type="Pfam" id="PF12965">
    <property type="entry name" value="DUF3854"/>
    <property type="match status" value="1"/>
</dbReference>
<dbReference type="RefSeq" id="WP_172693332.1">
    <property type="nucleotide sequence ID" value="NZ_MG973074.1"/>
</dbReference>
<dbReference type="EMBL" id="MG973074">
    <property type="protein sequence ID" value="AYD68753.1"/>
    <property type="molecule type" value="Genomic_DNA"/>
</dbReference>
<organism evidence="3">
    <name type="scientific">Clostridioides difficile</name>
    <name type="common">Peptoclostridium difficile</name>
    <dbReference type="NCBI Taxonomy" id="1496"/>
    <lineage>
        <taxon>Bacteria</taxon>
        <taxon>Bacillati</taxon>
        <taxon>Bacillota</taxon>
        <taxon>Clostridia</taxon>
        <taxon>Peptostreptococcales</taxon>
        <taxon>Peptostreptococcaceae</taxon>
        <taxon>Clostridioides</taxon>
    </lineage>
</organism>
<accession>A0A386JC43</accession>
<gene>
    <name evidence="3" type="ORF">pHSJD-312_00132</name>
</gene>
<dbReference type="InterPro" id="IPR024385">
    <property type="entry name" value="DUF3854"/>
</dbReference>
<protein>
    <submittedName>
        <fullName evidence="3">DNA primase</fullName>
    </submittedName>
</protein>
<sequence>MDYFDNEEKLNIINVALKCDIELIKTIDSSRVLAHCPFCDDRSGHMYLTIENKEFRNFYKCYKCGSYGSSVSLYAKSKGITTKEAYIELINDISRERLNVSKKIIEKVQKKGNSCDIKDVNYLDSIYRVFLDSLILEDKHFNNLKNRGLNDFIIKKNLYRTIDIKYKERIRICKNLINLGFDLKGVPGFYNDKFGKWNFVSKKGFLIPIGNLDGRIISLQIRMDDEELISNKNLKSRYKYFSSYKYQDGTKAIAAIHYIKGSNNDNSIIITEGPLKADITNFFSNKSIIAIPGVSIGHSEVVRMIKSLGNPVAIICFDMDLYDNINVKRSMIELCKKFNENNISFVYKSWKEKYKKNKNLKGIDDLLYHEYKNRV</sequence>
<dbReference type="GO" id="GO:0003677">
    <property type="term" value="F:DNA binding"/>
    <property type="evidence" value="ECO:0007669"/>
    <property type="project" value="InterPro"/>
</dbReference>
<keyword evidence="3" id="KW-0614">Plasmid</keyword>
<evidence type="ECO:0000259" key="1">
    <source>
        <dbReference type="Pfam" id="PF01807"/>
    </source>
</evidence>
<dbReference type="InterPro" id="IPR002694">
    <property type="entry name" value="Znf_CHC2"/>
</dbReference>
<feature type="domain" description="Zinc finger CHC2-type" evidence="1">
    <location>
        <begin position="9"/>
        <end position="93"/>
    </location>
</feature>
<dbReference type="GO" id="GO:0003899">
    <property type="term" value="F:DNA-directed RNA polymerase activity"/>
    <property type="evidence" value="ECO:0007669"/>
    <property type="project" value="InterPro"/>
</dbReference>
<reference evidence="3" key="1">
    <citation type="journal article" date="2018" name="Sci. Rep.">
        <title>Novel Clade C-I Clostridium difficile strains escape diagnostic tests, differ in pathogenicity potential and carry toxins on extrachromosomal elements.</title>
        <authorList>
            <person name="Ramirez-Vargas G."/>
            <person name="Lopez-Urena D."/>
            <person name="Badilla A."/>
            <person name="Orozco-Aguilar J."/>
            <person name="Murillo T."/>
            <person name="Rojas P."/>
            <person name="Riedel T."/>
            <person name="Overmann J."/>
            <person name="Gonzalez G."/>
            <person name="Chaves-Olarte E."/>
            <person name="Quesada-Gomez C."/>
            <person name="Rodriguez C."/>
        </authorList>
    </citation>
    <scope>NUCLEOTIDE SEQUENCE</scope>
    <source>
        <strain evidence="3">HSJD-312</strain>
        <plasmid evidence="3">pHSJD-312</plasmid>
    </source>
</reference>
<dbReference type="Gene3D" id="3.90.580.10">
    <property type="entry name" value="Zinc finger, CHC2-type domain"/>
    <property type="match status" value="1"/>
</dbReference>
<name>A0A386JC43_CLODI</name>
<feature type="domain" description="DUF3854" evidence="2">
    <location>
        <begin position="265"/>
        <end position="370"/>
    </location>
</feature>
<evidence type="ECO:0000259" key="2">
    <source>
        <dbReference type="Pfam" id="PF12965"/>
    </source>
</evidence>
<dbReference type="GO" id="GO:0006260">
    <property type="term" value="P:DNA replication"/>
    <property type="evidence" value="ECO:0007669"/>
    <property type="project" value="InterPro"/>
</dbReference>
<geneLocation type="plasmid" evidence="3">
    <name>pHSJD-312</name>
</geneLocation>
<dbReference type="Pfam" id="PF01807">
    <property type="entry name" value="Zn_ribbon_DnaG"/>
    <property type="match status" value="1"/>
</dbReference>
<dbReference type="InterPro" id="IPR036977">
    <property type="entry name" value="DNA_primase_Znf_CHC2"/>
</dbReference>